<feature type="transmembrane region" description="Helical" evidence="1">
    <location>
        <begin position="70"/>
        <end position="90"/>
    </location>
</feature>
<feature type="transmembrane region" description="Helical" evidence="1">
    <location>
        <begin position="135"/>
        <end position="154"/>
    </location>
</feature>
<dbReference type="Proteomes" id="UP000751190">
    <property type="component" value="Unassembled WGS sequence"/>
</dbReference>
<gene>
    <name evidence="2" type="ORF">KFE25_000794</name>
</gene>
<reference evidence="2" key="1">
    <citation type="submission" date="2021-05" db="EMBL/GenBank/DDBJ databases">
        <title>The genome of the haptophyte Pavlova lutheri (Diacronema luteri, Pavlovales) - a model for lipid biosynthesis in eukaryotic algae.</title>
        <authorList>
            <person name="Hulatt C.J."/>
            <person name="Posewitz M.C."/>
        </authorList>
    </citation>
    <scope>NUCLEOTIDE SEQUENCE</scope>
    <source>
        <strain evidence="2">NIVA-4/92</strain>
    </source>
</reference>
<dbReference type="OMA" id="KESGWFV"/>
<keyword evidence="3" id="KW-1185">Reference proteome</keyword>
<dbReference type="PANTHER" id="PTHR31134:SF1">
    <property type="entry name" value="TRANSMEMBRANE PROTEIN 128"/>
    <property type="match status" value="1"/>
</dbReference>
<dbReference type="EMBL" id="JAGTXO010000006">
    <property type="protein sequence ID" value="KAG8467478.1"/>
    <property type="molecule type" value="Genomic_DNA"/>
</dbReference>
<sequence length="156" mass="18150">MAPSYARVHSGDDRRRGSQLEQRWEYFMKKFWAAVWVGFALSVAKFVDLWNVVAHDHVSGRPEHRLHRGYFKLGLFCFAMWTVVAAYLVVWVKSILKVEEEWEEYAPKSIPFATCLGLVGIISFIISFWPVWGFLSLPIVFILFMGMLHLAHFVPL</sequence>
<dbReference type="OrthoDB" id="58903at2759"/>
<keyword evidence="1" id="KW-0812">Transmembrane</keyword>
<dbReference type="AlphaFoldDB" id="A0A8J5XHL5"/>
<accession>A0A8J5XHL5</accession>
<feature type="transmembrane region" description="Helical" evidence="1">
    <location>
        <begin position="31"/>
        <end position="50"/>
    </location>
</feature>
<dbReference type="Pfam" id="PF20479">
    <property type="entry name" value="TMEM128"/>
    <property type="match status" value="1"/>
</dbReference>
<evidence type="ECO:0000313" key="3">
    <source>
        <dbReference type="Proteomes" id="UP000751190"/>
    </source>
</evidence>
<organism evidence="2 3">
    <name type="scientific">Diacronema lutheri</name>
    <name type="common">Unicellular marine alga</name>
    <name type="synonym">Monochrysis lutheri</name>
    <dbReference type="NCBI Taxonomy" id="2081491"/>
    <lineage>
        <taxon>Eukaryota</taxon>
        <taxon>Haptista</taxon>
        <taxon>Haptophyta</taxon>
        <taxon>Pavlovophyceae</taxon>
        <taxon>Pavlovales</taxon>
        <taxon>Pavlovaceae</taxon>
        <taxon>Diacronema</taxon>
    </lineage>
</organism>
<feature type="transmembrane region" description="Helical" evidence="1">
    <location>
        <begin position="110"/>
        <end position="129"/>
    </location>
</feature>
<evidence type="ECO:0000313" key="2">
    <source>
        <dbReference type="EMBL" id="KAG8467478.1"/>
    </source>
</evidence>
<keyword evidence="1" id="KW-0472">Membrane</keyword>
<dbReference type="PANTHER" id="PTHR31134">
    <property type="entry name" value="TRANSMEMBRANE PROTEIN 128"/>
    <property type="match status" value="1"/>
</dbReference>
<keyword evidence="1" id="KW-1133">Transmembrane helix</keyword>
<comment type="caution">
    <text evidence="2">The sequence shown here is derived from an EMBL/GenBank/DDBJ whole genome shotgun (WGS) entry which is preliminary data.</text>
</comment>
<name>A0A8J5XHL5_DIALT</name>
<evidence type="ECO:0000256" key="1">
    <source>
        <dbReference type="SAM" id="Phobius"/>
    </source>
</evidence>
<proteinExistence type="predicted"/>
<protein>
    <submittedName>
        <fullName evidence="2">Uncharacterized protein</fullName>
    </submittedName>
</protein>
<dbReference type="InterPro" id="IPR033579">
    <property type="entry name" value="TMEM128"/>
</dbReference>